<organism evidence="2 3">
    <name type="scientific">Paraburkholderia antibiotica</name>
    <dbReference type="NCBI Taxonomy" id="2728839"/>
    <lineage>
        <taxon>Bacteria</taxon>
        <taxon>Pseudomonadati</taxon>
        <taxon>Pseudomonadota</taxon>
        <taxon>Betaproteobacteria</taxon>
        <taxon>Burkholderiales</taxon>
        <taxon>Burkholderiaceae</taxon>
        <taxon>Paraburkholderia</taxon>
    </lineage>
</organism>
<dbReference type="RefSeq" id="WP_169500374.1">
    <property type="nucleotide sequence ID" value="NZ_JABBFZ010000019.1"/>
</dbReference>
<dbReference type="InterPro" id="IPR002591">
    <property type="entry name" value="Phosphodiest/P_Trfase"/>
</dbReference>
<gene>
    <name evidence="2" type="ORF">HHL14_25560</name>
</gene>
<evidence type="ECO:0000313" key="2">
    <source>
        <dbReference type="EMBL" id="NML34184.1"/>
    </source>
</evidence>
<feature type="signal peptide" evidence="1">
    <location>
        <begin position="1"/>
        <end position="35"/>
    </location>
</feature>
<feature type="chain" id="PRO_5031197501" evidence="1">
    <location>
        <begin position="36"/>
        <end position="564"/>
    </location>
</feature>
<keyword evidence="1" id="KW-0732">Signal</keyword>
<dbReference type="InterPro" id="IPR017850">
    <property type="entry name" value="Alkaline_phosphatase_core_sf"/>
</dbReference>
<comment type="caution">
    <text evidence="2">The sequence shown here is derived from an EMBL/GenBank/DDBJ whole genome shotgun (WGS) entry which is preliminary data.</text>
</comment>
<evidence type="ECO:0000256" key="1">
    <source>
        <dbReference type="SAM" id="SignalP"/>
    </source>
</evidence>
<dbReference type="Pfam" id="PF01663">
    <property type="entry name" value="Phosphodiest"/>
    <property type="match status" value="1"/>
</dbReference>
<dbReference type="Gene3D" id="3.40.720.10">
    <property type="entry name" value="Alkaline Phosphatase, subunit A"/>
    <property type="match status" value="1"/>
</dbReference>
<accession>A0A7Y0A0F3</accession>
<dbReference type="EMBL" id="JABBFZ010000019">
    <property type="protein sequence ID" value="NML34184.1"/>
    <property type="molecule type" value="Genomic_DNA"/>
</dbReference>
<dbReference type="PANTHER" id="PTHR10151">
    <property type="entry name" value="ECTONUCLEOTIDE PYROPHOSPHATASE/PHOSPHODIESTERASE"/>
    <property type="match status" value="1"/>
</dbReference>
<dbReference type="GO" id="GO:0016787">
    <property type="term" value="F:hydrolase activity"/>
    <property type="evidence" value="ECO:0007669"/>
    <property type="project" value="UniProtKB-ARBA"/>
</dbReference>
<protein>
    <submittedName>
        <fullName evidence="2">Alkaline phosphatase family protein</fullName>
    </submittedName>
</protein>
<proteinExistence type="predicted"/>
<dbReference type="AlphaFoldDB" id="A0A7Y0A0F3"/>
<dbReference type="PANTHER" id="PTHR10151:SF120">
    <property type="entry name" value="BIS(5'-ADENOSYL)-TRIPHOSPHATASE"/>
    <property type="match status" value="1"/>
</dbReference>
<dbReference type="SUPFAM" id="SSF53649">
    <property type="entry name" value="Alkaline phosphatase-like"/>
    <property type="match status" value="1"/>
</dbReference>
<evidence type="ECO:0000313" key="3">
    <source>
        <dbReference type="Proteomes" id="UP000583127"/>
    </source>
</evidence>
<reference evidence="2 3" key="1">
    <citation type="submission" date="2020-04" db="EMBL/GenBank/DDBJ databases">
        <title>Paraburkholderia sp. G-4-1-8 isolated from soil.</title>
        <authorList>
            <person name="Dahal R.H."/>
        </authorList>
    </citation>
    <scope>NUCLEOTIDE SEQUENCE [LARGE SCALE GENOMIC DNA]</scope>
    <source>
        <strain evidence="2 3">G-4-1-8</strain>
    </source>
</reference>
<sequence length="564" mass="59719">MKTIRKGKRKQSAICAAVAATVALLAGLHPAVAVAAADDDHDHGRDHDRNSVKHVLLISFDGLHEQDVARCIGANTCPNLALLAKSGTTYANAHTPGLSDSFPGLAALVTGGSPKSAGLFYDVSYDRTLYAPSDSNCTGQTGWNVVFDETTGIDAENGGALTHLDGGGKFNPQAIPHALVNGVCTSVYPHNYLKTNTVFEVIKGNVSGARTAWADKHAWGYDWLNGPSGKGVDDLSRTEINSIDAATNTYYLDSYTHTEKFDNYHVQSLINEIDGKDSTGQSSAAVPTVFGANFQTLSVAQKATVATGGGYLDASFTPGPQVTGAIAYLDDALGRIVTELKQRNLYASTAIIVTAKHGQSPTDHSKLVKNGDTLSKLLEANNYLDSSGNFGQNSTKSGNLNDGTGLVGTGFVQTDDVGLIWLPDQSQLPSVVKTLKANLSCNAPGICADGPQAYLLYGPQLANRFGDPARGRTPDIIVQPNPGVIYTSSTSKDEEHGGNAPDDSHLGLVVYVPHAHHAGQVNNERVLTTQVAPTILRLLDLKPELLHSVALEGTQPLPEFERRD</sequence>
<name>A0A7Y0A0F3_9BURK</name>
<keyword evidence="3" id="KW-1185">Reference proteome</keyword>
<dbReference type="Proteomes" id="UP000583127">
    <property type="component" value="Unassembled WGS sequence"/>
</dbReference>